<dbReference type="PROSITE" id="PS51352">
    <property type="entry name" value="THIOREDOXIN_2"/>
    <property type="match status" value="1"/>
</dbReference>
<evidence type="ECO:0000256" key="1">
    <source>
        <dbReference type="ARBA" id="ARBA00008987"/>
    </source>
</evidence>
<evidence type="ECO:0000313" key="4">
    <source>
        <dbReference type="Proteomes" id="UP000015102"/>
    </source>
</evidence>
<sequence length="127" mass="14456">MFLKSTIKIISKVNFSLTSTLQRTIQVQGHSDFDKKVVGSSRPVIAYFYAEWCDLCKQMTPKMRMRLENSEEIDLAMINVEDNVELVKFLNIKSVPNAYAYKDGKILGDFVGVVEDSVLDDLIKKLS</sequence>
<dbReference type="CDD" id="cd02947">
    <property type="entry name" value="TRX_family"/>
    <property type="match status" value="1"/>
</dbReference>
<dbReference type="GO" id="GO:0045454">
    <property type="term" value="P:cell redox homeostasis"/>
    <property type="evidence" value="ECO:0007669"/>
    <property type="project" value="TreeGrafter"/>
</dbReference>
<dbReference type="Proteomes" id="UP000015102">
    <property type="component" value="Unassembled WGS sequence"/>
</dbReference>
<evidence type="ECO:0000259" key="2">
    <source>
        <dbReference type="PROSITE" id="PS51352"/>
    </source>
</evidence>
<dbReference type="GO" id="GO:0005739">
    <property type="term" value="C:mitochondrion"/>
    <property type="evidence" value="ECO:0007669"/>
    <property type="project" value="TreeGrafter"/>
</dbReference>
<accession>T1GTU1</accession>
<dbReference type="Pfam" id="PF00085">
    <property type="entry name" value="Thioredoxin"/>
    <property type="match status" value="1"/>
</dbReference>
<dbReference type="EnsemblMetazoa" id="MESCA007135-RA">
    <property type="protein sequence ID" value="MESCA007135-PA"/>
    <property type="gene ID" value="MESCA007135"/>
</dbReference>
<protein>
    <recommendedName>
        <fullName evidence="2">Thioredoxin domain-containing protein</fullName>
    </recommendedName>
</protein>
<name>T1GTU1_MEGSC</name>
<evidence type="ECO:0000313" key="3">
    <source>
        <dbReference type="EnsemblMetazoa" id="MESCA007135-PA"/>
    </source>
</evidence>
<dbReference type="SUPFAM" id="SSF52833">
    <property type="entry name" value="Thioredoxin-like"/>
    <property type="match status" value="1"/>
</dbReference>
<dbReference type="InterPro" id="IPR036249">
    <property type="entry name" value="Thioredoxin-like_sf"/>
</dbReference>
<dbReference type="AlphaFoldDB" id="T1GTU1"/>
<dbReference type="OMA" id="AKATQKC"/>
<feature type="domain" description="Thioredoxin" evidence="2">
    <location>
        <begin position="6"/>
        <end position="127"/>
    </location>
</feature>
<dbReference type="InterPro" id="IPR013766">
    <property type="entry name" value="Thioredoxin_domain"/>
</dbReference>
<dbReference type="EMBL" id="CAQQ02009438">
    <property type="status" value="NOT_ANNOTATED_CDS"/>
    <property type="molecule type" value="Genomic_DNA"/>
</dbReference>
<comment type="similarity">
    <text evidence="1">Belongs to the thioredoxin family.</text>
</comment>
<dbReference type="STRING" id="36166.T1GTU1"/>
<reference evidence="3" key="2">
    <citation type="submission" date="2015-06" db="UniProtKB">
        <authorList>
            <consortium name="EnsemblMetazoa"/>
        </authorList>
    </citation>
    <scope>IDENTIFICATION</scope>
</reference>
<dbReference type="PANTHER" id="PTHR43601">
    <property type="entry name" value="THIOREDOXIN, MITOCHONDRIAL"/>
    <property type="match status" value="1"/>
</dbReference>
<dbReference type="Gene3D" id="3.40.30.10">
    <property type="entry name" value="Glutaredoxin"/>
    <property type="match status" value="1"/>
</dbReference>
<dbReference type="PANTHER" id="PTHR43601:SF5">
    <property type="entry name" value="EG:132E8.3 PROTEIN"/>
    <property type="match status" value="1"/>
</dbReference>
<proteinExistence type="inferred from homology"/>
<keyword evidence="4" id="KW-1185">Reference proteome</keyword>
<dbReference type="HOGENOM" id="CLU_090389_11_2_1"/>
<reference evidence="4" key="1">
    <citation type="submission" date="2013-02" db="EMBL/GenBank/DDBJ databases">
        <authorList>
            <person name="Hughes D."/>
        </authorList>
    </citation>
    <scope>NUCLEOTIDE SEQUENCE</scope>
    <source>
        <strain>Durham</strain>
        <strain evidence="4">NC isolate 2 -- Noor lab</strain>
    </source>
</reference>
<organism evidence="3 4">
    <name type="scientific">Megaselia scalaris</name>
    <name type="common">Humpbacked fly</name>
    <name type="synonym">Phora scalaris</name>
    <dbReference type="NCBI Taxonomy" id="36166"/>
    <lineage>
        <taxon>Eukaryota</taxon>
        <taxon>Metazoa</taxon>
        <taxon>Ecdysozoa</taxon>
        <taxon>Arthropoda</taxon>
        <taxon>Hexapoda</taxon>
        <taxon>Insecta</taxon>
        <taxon>Pterygota</taxon>
        <taxon>Neoptera</taxon>
        <taxon>Endopterygota</taxon>
        <taxon>Diptera</taxon>
        <taxon>Brachycera</taxon>
        <taxon>Muscomorpha</taxon>
        <taxon>Platypezoidea</taxon>
        <taxon>Phoridae</taxon>
        <taxon>Megaseliini</taxon>
        <taxon>Megaselia</taxon>
    </lineage>
</organism>